<gene>
    <name evidence="1" type="ORF">OFLC_LOCUS14360</name>
</gene>
<dbReference type="EMBL" id="UZAJ01040792">
    <property type="protein sequence ID" value="VDP16710.1"/>
    <property type="molecule type" value="Genomic_DNA"/>
</dbReference>
<evidence type="ECO:0000313" key="1">
    <source>
        <dbReference type="EMBL" id="VDP16710.1"/>
    </source>
</evidence>
<sequence length="35" mass="4137">MWEHSKAILAQNIDDEENLKQSRRAFKEISKLCGF</sequence>
<proteinExistence type="predicted"/>
<evidence type="ECO:0000313" key="2">
    <source>
        <dbReference type="Proteomes" id="UP000267606"/>
    </source>
</evidence>
<reference evidence="3" key="1">
    <citation type="submission" date="2016-06" db="UniProtKB">
        <authorList>
            <consortium name="WormBaseParasite"/>
        </authorList>
    </citation>
    <scope>IDENTIFICATION</scope>
</reference>
<organism evidence="3">
    <name type="scientific">Onchocerca flexuosa</name>
    <dbReference type="NCBI Taxonomy" id="387005"/>
    <lineage>
        <taxon>Eukaryota</taxon>
        <taxon>Metazoa</taxon>
        <taxon>Ecdysozoa</taxon>
        <taxon>Nematoda</taxon>
        <taxon>Chromadorea</taxon>
        <taxon>Rhabditida</taxon>
        <taxon>Spirurina</taxon>
        <taxon>Spiruromorpha</taxon>
        <taxon>Filarioidea</taxon>
        <taxon>Onchocercidae</taxon>
        <taxon>Onchocerca</taxon>
    </lineage>
</organism>
<reference evidence="1 2" key="2">
    <citation type="submission" date="2018-11" db="EMBL/GenBank/DDBJ databases">
        <authorList>
            <consortium name="Pathogen Informatics"/>
        </authorList>
    </citation>
    <scope>NUCLEOTIDE SEQUENCE [LARGE SCALE GENOMIC DNA]</scope>
</reference>
<name>A0A183I3P8_9BILA</name>
<dbReference type="Proteomes" id="UP000267606">
    <property type="component" value="Unassembled WGS sequence"/>
</dbReference>
<protein>
    <submittedName>
        <fullName evidence="3">Transposase</fullName>
    </submittedName>
</protein>
<dbReference type="WBParaSite" id="OFLC_0001436801-mRNA-1">
    <property type="protein sequence ID" value="OFLC_0001436801-mRNA-1"/>
    <property type="gene ID" value="OFLC_0001436801"/>
</dbReference>
<accession>A0A183I3P8</accession>
<keyword evidence="2" id="KW-1185">Reference proteome</keyword>
<evidence type="ECO:0000313" key="3">
    <source>
        <dbReference type="WBParaSite" id="OFLC_0001436801-mRNA-1"/>
    </source>
</evidence>
<dbReference type="AlphaFoldDB" id="A0A183I3P8"/>